<keyword evidence="2" id="KW-0560">Oxidoreductase</keyword>
<dbReference type="Gene3D" id="3.40.50.970">
    <property type="match status" value="1"/>
</dbReference>
<dbReference type="PANTHER" id="PTHR11516">
    <property type="entry name" value="PYRUVATE DEHYDROGENASE E1 COMPONENT, ALPHA SUBUNIT BACTERIAL AND ORGANELLAR"/>
    <property type="match status" value="1"/>
</dbReference>
<evidence type="ECO:0000256" key="2">
    <source>
        <dbReference type="ARBA" id="ARBA00023002"/>
    </source>
</evidence>
<comment type="caution">
    <text evidence="5">The sequence shown here is derived from an EMBL/GenBank/DDBJ whole genome shotgun (WGS) entry which is preliminary data.</text>
</comment>
<gene>
    <name evidence="5" type="ORF">ACFF45_08325</name>
</gene>
<keyword evidence="3" id="KW-0786">Thiamine pyrophosphate</keyword>
<evidence type="ECO:0000313" key="6">
    <source>
        <dbReference type="Proteomes" id="UP001589709"/>
    </source>
</evidence>
<dbReference type="InterPro" id="IPR050642">
    <property type="entry name" value="PDH_E1_Alpha_Subunit"/>
</dbReference>
<organism evidence="5 6">
    <name type="scientific">Streptomyces cinereospinus</name>
    <dbReference type="NCBI Taxonomy" id="285561"/>
    <lineage>
        <taxon>Bacteria</taxon>
        <taxon>Bacillati</taxon>
        <taxon>Actinomycetota</taxon>
        <taxon>Actinomycetes</taxon>
        <taxon>Kitasatosporales</taxon>
        <taxon>Streptomycetaceae</taxon>
        <taxon>Streptomyces</taxon>
    </lineage>
</organism>
<dbReference type="PANTHER" id="PTHR11516:SF60">
    <property type="entry name" value="PYRUVATE DEHYDROGENASE E1 COMPONENT SUBUNIT ALPHA"/>
    <property type="match status" value="1"/>
</dbReference>
<dbReference type="RefSeq" id="WP_381344001.1">
    <property type="nucleotide sequence ID" value="NZ_JBHMCY010000011.1"/>
</dbReference>
<feature type="domain" description="Dehydrogenase E1 component" evidence="4">
    <location>
        <begin position="23"/>
        <end position="316"/>
    </location>
</feature>
<dbReference type="EMBL" id="JBHMCY010000011">
    <property type="protein sequence ID" value="MFB9462718.1"/>
    <property type="molecule type" value="Genomic_DNA"/>
</dbReference>
<evidence type="ECO:0000259" key="4">
    <source>
        <dbReference type="Pfam" id="PF00676"/>
    </source>
</evidence>
<dbReference type="Pfam" id="PF00676">
    <property type="entry name" value="E1_dh"/>
    <property type="match status" value="1"/>
</dbReference>
<dbReference type="InterPro" id="IPR029061">
    <property type="entry name" value="THDP-binding"/>
</dbReference>
<keyword evidence="6" id="KW-1185">Reference proteome</keyword>
<evidence type="ECO:0000256" key="1">
    <source>
        <dbReference type="ARBA" id="ARBA00001964"/>
    </source>
</evidence>
<dbReference type="Proteomes" id="UP001589709">
    <property type="component" value="Unassembled WGS sequence"/>
</dbReference>
<accession>A0ABV5MXG1</accession>
<comment type="cofactor">
    <cofactor evidence="1">
        <name>thiamine diphosphate</name>
        <dbReference type="ChEBI" id="CHEBI:58937"/>
    </cofactor>
</comment>
<sequence>MHTSTREPESTTLTNTPLELFRRMTLARRLDERIPALQEAGLIKGPMHLGIGQEAVGIGATSVLDRGDLVTATHRPHALYVGCGLPLGPTLAEMMGRAGGQGKGRGGHMLVGDRDHGLLGPSGIVGHSLLLAVGHGLAHKRAREGRVTLCVTGDGSVNSGAFNESLNMLALWQLPVVVLVENNGYGLSVRLDRHVYETELHRRGAAYGVPAVRVDGSDVEAVRDAVAGAFVRARTGGGPTLVEAVTFRDCAFSGADRGGYRQEDEWEGYVDPVELAAARLRAAGTSPEDLARVTGEVDAELDEAVAFATASPWPDPADMRVYAAQWDGEDPR</sequence>
<dbReference type="CDD" id="cd02000">
    <property type="entry name" value="TPP_E1_PDC_ADC_BCADC"/>
    <property type="match status" value="1"/>
</dbReference>
<evidence type="ECO:0000256" key="3">
    <source>
        <dbReference type="ARBA" id="ARBA00023052"/>
    </source>
</evidence>
<reference evidence="5 6" key="1">
    <citation type="submission" date="2024-09" db="EMBL/GenBank/DDBJ databases">
        <authorList>
            <person name="Sun Q."/>
            <person name="Mori K."/>
        </authorList>
    </citation>
    <scope>NUCLEOTIDE SEQUENCE [LARGE SCALE GENOMIC DNA]</scope>
    <source>
        <strain evidence="5 6">JCM 6917</strain>
    </source>
</reference>
<dbReference type="SUPFAM" id="SSF52518">
    <property type="entry name" value="Thiamin diphosphate-binding fold (THDP-binding)"/>
    <property type="match status" value="1"/>
</dbReference>
<name>A0ABV5MXG1_9ACTN</name>
<protein>
    <submittedName>
        <fullName evidence="5">Thiamine pyrophosphate-dependent dehydrogenase E1 component subunit alpha</fullName>
    </submittedName>
</protein>
<dbReference type="InterPro" id="IPR001017">
    <property type="entry name" value="DH_E1"/>
</dbReference>
<evidence type="ECO:0000313" key="5">
    <source>
        <dbReference type="EMBL" id="MFB9462718.1"/>
    </source>
</evidence>
<proteinExistence type="predicted"/>